<dbReference type="AlphaFoldDB" id="A0A0G3WJC9"/>
<feature type="active site" description="Proton donor" evidence="13">
    <location>
        <position position="75"/>
    </location>
</feature>
<feature type="binding site" evidence="15">
    <location>
        <position position="98"/>
    </location>
    <ligand>
        <name>Zn(2+)</name>
        <dbReference type="ChEBI" id="CHEBI:29105"/>
        <note>catalytic</note>
    </ligand>
</feature>
<dbReference type="PANTHER" id="PTHR38011">
    <property type="entry name" value="DIHYDROFOLATE REDUCTASE FAMILY PROTEIN (AFU_ORTHOLOGUE AFUA_8G06820)"/>
    <property type="match status" value="1"/>
</dbReference>
<feature type="binding site" evidence="15">
    <location>
        <position position="73"/>
    </location>
    <ligand>
        <name>Zn(2+)</name>
        <dbReference type="ChEBI" id="CHEBI:29105"/>
        <note>catalytic</note>
    </ligand>
</feature>
<evidence type="ECO:0000256" key="13">
    <source>
        <dbReference type="PIRSR" id="PIRSR006769-1"/>
    </source>
</evidence>
<dbReference type="Pfam" id="PF00383">
    <property type="entry name" value="dCMP_cyt_deam_1"/>
    <property type="match status" value="1"/>
</dbReference>
<evidence type="ECO:0000256" key="7">
    <source>
        <dbReference type="ARBA" id="ARBA00022723"/>
    </source>
</evidence>
<feature type="domain" description="CMP/dCMP-type deaminase" evidence="16">
    <location>
        <begin position="24"/>
        <end position="142"/>
    </location>
</feature>
<comment type="similarity">
    <text evidence="5 12">In the C-terminal section; belongs to the HTP reductase family.</text>
</comment>
<dbReference type="SUPFAM" id="SSF53597">
    <property type="entry name" value="Dihydrofolate reductase-like"/>
    <property type="match status" value="1"/>
</dbReference>
<dbReference type="PROSITE" id="PS51747">
    <property type="entry name" value="CYT_DCMP_DEAMINASES_2"/>
    <property type="match status" value="1"/>
</dbReference>
<dbReference type="GO" id="GO:0008835">
    <property type="term" value="F:diaminohydroxyphosphoribosylaminopyrimidine deaminase activity"/>
    <property type="evidence" value="ECO:0007669"/>
    <property type="project" value="UniProtKB-EC"/>
</dbReference>
<evidence type="ECO:0000256" key="6">
    <source>
        <dbReference type="ARBA" id="ARBA00022619"/>
    </source>
</evidence>
<dbReference type="InterPro" id="IPR004794">
    <property type="entry name" value="Eubact_RibD"/>
</dbReference>
<keyword evidence="12" id="KW-0378">Hydrolase</keyword>
<feature type="binding site" evidence="14">
    <location>
        <position position="203"/>
    </location>
    <ligand>
        <name>substrate</name>
    </ligand>
</feature>
<comment type="cofactor">
    <cofactor evidence="12 15">
        <name>Zn(2+)</name>
        <dbReference type="ChEBI" id="CHEBI:29105"/>
    </cofactor>
    <text evidence="12 15">Binds 1 zinc ion.</text>
</comment>
<dbReference type="InterPro" id="IPR002125">
    <property type="entry name" value="CMP_dCMP_dom"/>
</dbReference>
<evidence type="ECO:0000256" key="1">
    <source>
        <dbReference type="ARBA" id="ARBA00002151"/>
    </source>
</evidence>
<evidence type="ECO:0000256" key="10">
    <source>
        <dbReference type="ARBA" id="ARBA00023002"/>
    </source>
</evidence>
<dbReference type="STRING" id="1408281.Epro_0586"/>
<dbReference type="UniPathway" id="UPA00275">
    <property type="reaction ID" value="UER00401"/>
</dbReference>
<evidence type="ECO:0000256" key="2">
    <source>
        <dbReference type="ARBA" id="ARBA00004882"/>
    </source>
</evidence>
<sequence>MREDKILYNCATPEAFICLRVFLFMNKKYMKIAIELAKKGKGKVYPNPLVGCVIVKDNKIVGKGWHQYFGGNHAEINALTDAGSAARGADLYVTLEPCNSFGKRPPCTQAIIKAAIKRVFFAVKDPNVSKSREILEKNGIEVCGGLCNAQAKVLIKDYLNHLKIKPRVSVKAAMTLDGKIATETFDSKWITSQKSRNFVHSLRSKYDAVLVGFNTALQDNPKLTSHGKGKNPVRVVIDENSNIPKNYNIFNSSAPTIIISGQGDGGVDFGAAKKNFKVIIKKLNDIGLKTILIEGGSGIISSAIFSKCVDDIYLFVAPKIIGGKNAISVVGGKGVKKIADAVNVEDMRVKKIGGDLLITGKLKNKQ</sequence>
<dbReference type="GO" id="GO:0050661">
    <property type="term" value="F:NADP binding"/>
    <property type="evidence" value="ECO:0007669"/>
    <property type="project" value="InterPro"/>
</dbReference>
<keyword evidence="9 12" id="KW-0521">NADP</keyword>
<comment type="function">
    <text evidence="1 12">Converts 2,5-diamino-6-(ribosylamino)-4(3h)-pyrimidinone 5'-phosphate into 5-amino-6-(ribosylamino)-2,4(1h,3h)-pyrimidinedione 5'-phosphate.</text>
</comment>
<dbReference type="CDD" id="cd01284">
    <property type="entry name" value="Riboflavin_deaminase-reductase"/>
    <property type="match status" value="1"/>
</dbReference>
<keyword evidence="8 12" id="KW-0862">Zinc</keyword>
<dbReference type="Gene3D" id="3.40.430.10">
    <property type="entry name" value="Dihydrofolate Reductase, subunit A"/>
    <property type="match status" value="1"/>
</dbReference>
<dbReference type="PROSITE" id="PS00903">
    <property type="entry name" value="CYT_DCMP_DEAMINASES_1"/>
    <property type="match status" value="1"/>
</dbReference>
<evidence type="ECO:0000313" key="17">
    <source>
        <dbReference type="EMBL" id="AKL97965.1"/>
    </source>
</evidence>
<evidence type="ECO:0000259" key="16">
    <source>
        <dbReference type="PROSITE" id="PS51747"/>
    </source>
</evidence>
<feature type="binding site" evidence="14">
    <location>
        <position position="173"/>
    </location>
    <ligand>
        <name>NADP(+)</name>
        <dbReference type="ChEBI" id="CHEBI:58349"/>
    </ligand>
</feature>
<feature type="binding site" evidence="14">
    <location>
        <position position="187"/>
    </location>
    <ligand>
        <name>substrate</name>
    </ligand>
</feature>
<dbReference type="EMBL" id="CP009498">
    <property type="protein sequence ID" value="AKL97965.1"/>
    <property type="molecule type" value="Genomic_DNA"/>
</dbReference>
<dbReference type="Gene3D" id="3.40.140.10">
    <property type="entry name" value="Cytidine Deaminase, domain 2"/>
    <property type="match status" value="1"/>
</dbReference>
<dbReference type="GO" id="GO:0008703">
    <property type="term" value="F:5-amino-6-(5-phosphoribosylamino)uracil reductase activity"/>
    <property type="evidence" value="ECO:0007669"/>
    <property type="project" value="UniProtKB-EC"/>
</dbReference>
<dbReference type="Pfam" id="PF01872">
    <property type="entry name" value="RibD_C"/>
    <property type="match status" value="1"/>
</dbReference>
<feature type="binding site" evidence="14">
    <location>
        <position position="215"/>
    </location>
    <ligand>
        <name>NADP(+)</name>
        <dbReference type="ChEBI" id="CHEBI:58349"/>
    </ligand>
</feature>
<dbReference type="KEGG" id="epo:Epro_0586"/>
<comment type="similarity">
    <text evidence="4 12">In the N-terminal section; belongs to the cytidine and deoxycytidylate deaminase family.</text>
</comment>
<dbReference type="NCBIfam" id="TIGR00227">
    <property type="entry name" value="ribD_Cterm"/>
    <property type="match status" value="1"/>
</dbReference>
<comment type="catalytic activity">
    <reaction evidence="12">
        <text>2,5-diamino-6-hydroxy-4-(5-phosphoribosylamino)-pyrimidine + H2O + H(+) = 5-amino-6-(5-phospho-D-ribosylamino)uracil + NH4(+)</text>
        <dbReference type="Rhea" id="RHEA:21868"/>
        <dbReference type="ChEBI" id="CHEBI:15377"/>
        <dbReference type="ChEBI" id="CHEBI:15378"/>
        <dbReference type="ChEBI" id="CHEBI:28938"/>
        <dbReference type="ChEBI" id="CHEBI:58453"/>
        <dbReference type="ChEBI" id="CHEBI:58614"/>
        <dbReference type="EC" id="3.5.4.26"/>
    </reaction>
</comment>
<dbReference type="NCBIfam" id="TIGR00326">
    <property type="entry name" value="eubact_ribD"/>
    <property type="match status" value="1"/>
</dbReference>
<dbReference type="InterPro" id="IPR011549">
    <property type="entry name" value="RibD_C"/>
</dbReference>
<protein>
    <recommendedName>
        <fullName evidence="12">Riboflavin biosynthesis protein RibD</fullName>
    </recommendedName>
    <domain>
        <recommendedName>
            <fullName evidence="12">Diaminohydroxyphosphoribosylaminopyrimidine deaminase</fullName>
            <shortName evidence="12">DRAP deaminase</shortName>
            <ecNumber evidence="12">3.5.4.26</ecNumber>
        </recommendedName>
        <alternativeName>
            <fullName evidence="12">Riboflavin-specific deaminase</fullName>
        </alternativeName>
    </domain>
    <domain>
        <recommendedName>
            <fullName evidence="12">5-amino-6-(5-phosphoribosylamino)uracil reductase</fullName>
            <ecNumber evidence="12">1.1.1.193</ecNumber>
        </recommendedName>
        <alternativeName>
            <fullName evidence="12">HTP reductase</fullName>
        </alternativeName>
    </domain>
</protein>
<keyword evidence="7 12" id="KW-0479">Metal-binding</keyword>
<proteinExistence type="inferred from homology"/>
<dbReference type="InterPro" id="IPR050765">
    <property type="entry name" value="Riboflavin_Biosynth_HTPR"/>
</dbReference>
<keyword evidence="10 12" id="KW-0560">Oxidoreductase</keyword>
<name>A0A0G3WJC9_9BACT</name>
<dbReference type="PIRSF" id="PIRSF006769">
    <property type="entry name" value="RibD"/>
    <property type="match status" value="1"/>
</dbReference>
<keyword evidence="6 12" id="KW-0686">Riboflavin biosynthesis</keyword>
<evidence type="ECO:0000313" key="18">
    <source>
        <dbReference type="Proteomes" id="UP000035337"/>
    </source>
</evidence>
<organism evidence="17 18">
    <name type="scientific">Endomicrobium proavitum</name>
    <dbReference type="NCBI Taxonomy" id="1408281"/>
    <lineage>
        <taxon>Bacteria</taxon>
        <taxon>Pseudomonadati</taxon>
        <taxon>Elusimicrobiota</taxon>
        <taxon>Endomicrobiia</taxon>
        <taxon>Endomicrobiales</taxon>
        <taxon>Endomicrobiaceae</taxon>
        <taxon>Endomicrobium</taxon>
    </lineage>
</organism>
<evidence type="ECO:0000256" key="12">
    <source>
        <dbReference type="PIRNR" id="PIRNR006769"/>
    </source>
</evidence>
<comment type="pathway">
    <text evidence="2 12">Cofactor biosynthesis; riboflavin biosynthesis; 5-amino-6-(D-ribitylamino)uracil from GTP: step 2/4.</text>
</comment>
<dbReference type="Proteomes" id="UP000035337">
    <property type="component" value="Chromosome"/>
</dbReference>
<feature type="binding site" evidence="14">
    <location>
        <begin position="296"/>
        <end position="302"/>
    </location>
    <ligand>
        <name>NADP(+)</name>
        <dbReference type="ChEBI" id="CHEBI:58349"/>
    </ligand>
</feature>
<dbReference type="InterPro" id="IPR002734">
    <property type="entry name" value="RibDG_C"/>
</dbReference>
<feature type="binding site" evidence="14">
    <location>
        <position position="294"/>
    </location>
    <ligand>
        <name>substrate</name>
    </ligand>
</feature>
<keyword evidence="18" id="KW-1185">Reference proteome</keyword>
<comment type="catalytic activity">
    <reaction evidence="12">
        <text>5-amino-6-(5-phospho-D-ribitylamino)uracil + NADP(+) = 5-amino-6-(5-phospho-D-ribosylamino)uracil + NADPH + H(+)</text>
        <dbReference type="Rhea" id="RHEA:17845"/>
        <dbReference type="ChEBI" id="CHEBI:15378"/>
        <dbReference type="ChEBI" id="CHEBI:57783"/>
        <dbReference type="ChEBI" id="CHEBI:58349"/>
        <dbReference type="ChEBI" id="CHEBI:58421"/>
        <dbReference type="ChEBI" id="CHEBI:58453"/>
        <dbReference type="EC" id="1.1.1.193"/>
    </reaction>
</comment>
<keyword evidence="11" id="KW-0511">Multifunctional enzyme</keyword>
<dbReference type="PATRIC" id="fig|1408281.3.peg.602"/>
<feature type="binding site" evidence="14">
    <location>
        <position position="189"/>
    </location>
    <ligand>
        <name>NADP(+)</name>
        <dbReference type="ChEBI" id="CHEBI:58349"/>
    </ligand>
</feature>
<evidence type="ECO:0000256" key="4">
    <source>
        <dbReference type="ARBA" id="ARBA00005259"/>
    </source>
</evidence>
<dbReference type="InterPro" id="IPR024072">
    <property type="entry name" value="DHFR-like_dom_sf"/>
</dbReference>
<dbReference type="EC" id="1.1.1.193" evidence="12"/>
<accession>A0A0G3WJC9</accession>
<evidence type="ECO:0000256" key="8">
    <source>
        <dbReference type="ARBA" id="ARBA00022833"/>
    </source>
</evidence>
<evidence type="ECO:0000256" key="14">
    <source>
        <dbReference type="PIRSR" id="PIRSR006769-2"/>
    </source>
</evidence>
<dbReference type="EC" id="3.5.4.26" evidence="12"/>
<feature type="binding site" evidence="14">
    <location>
        <position position="219"/>
    </location>
    <ligand>
        <name>NADP(+)</name>
        <dbReference type="ChEBI" id="CHEBI:58349"/>
    </ligand>
</feature>
<comment type="pathway">
    <text evidence="3 12">Cofactor biosynthesis; riboflavin biosynthesis; 5-amino-6-(D-ribitylamino)uracil from GTP: step 3/4.</text>
</comment>
<evidence type="ECO:0000256" key="3">
    <source>
        <dbReference type="ARBA" id="ARBA00004910"/>
    </source>
</evidence>
<feature type="binding site" evidence="15">
    <location>
        <position position="107"/>
    </location>
    <ligand>
        <name>Zn(2+)</name>
        <dbReference type="ChEBI" id="CHEBI:29105"/>
        <note>catalytic</note>
    </ligand>
</feature>
<evidence type="ECO:0000256" key="5">
    <source>
        <dbReference type="ARBA" id="ARBA00007417"/>
    </source>
</evidence>
<evidence type="ECO:0000256" key="15">
    <source>
        <dbReference type="PIRSR" id="PIRSR006769-3"/>
    </source>
</evidence>
<reference evidence="17 18" key="1">
    <citation type="submission" date="2014-09" db="EMBL/GenBank/DDBJ databases">
        <title>Complete genome sequence of Endomicrobium proavitum.</title>
        <authorList>
            <person name="Zheng H."/>
        </authorList>
    </citation>
    <scope>NUCLEOTIDE SEQUENCE [LARGE SCALE GENOMIC DNA]</scope>
    <source>
        <strain evidence="17 18">Rsa215</strain>
    </source>
</reference>
<evidence type="ECO:0000256" key="9">
    <source>
        <dbReference type="ARBA" id="ARBA00022857"/>
    </source>
</evidence>
<gene>
    <name evidence="17" type="primary">ribD</name>
    <name evidence="17" type="ORF">Epro_0586</name>
</gene>
<dbReference type="GO" id="GO:0009231">
    <property type="term" value="P:riboflavin biosynthetic process"/>
    <property type="evidence" value="ECO:0007669"/>
    <property type="project" value="UniProtKB-UniPathway"/>
</dbReference>
<dbReference type="SUPFAM" id="SSF53927">
    <property type="entry name" value="Cytidine deaminase-like"/>
    <property type="match status" value="1"/>
</dbReference>
<feature type="binding site" evidence="14">
    <location>
        <position position="223"/>
    </location>
    <ligand>
        <name>substrate</name>
    </ligand>
</feature>
<dbReference type="InterPro" id="IPR016193">
    <property type="entry name" value="Cytidine_deaminase-like"/>
</dbReference>
<dbReference type="InterPro" id="IPR016192">
    <property type="entry name" value="APOBEC/CMP_deaminase_Zn-bd"/>
</dbReference>
<dbReference type="PANTHER" id="PTHR38011:SF7">
    <property type="entry name" value="2,5-DIAMINO-6-RIBOSYLAMINO-4(3H)-PYRIMIDINONE 5'-PHOSPHATE REDUCTASE"/>
    <property type="match status" value="1"/>
</dbReference>
<evidence type="ECO:0000256" key="11">
    <source>
        <dbReference type="ARBA" id="ARBA00023268"/>
    </source>
</evidence>
<dbReference type="GO" id="GO:0008270">
    <property type="term" value="F:zinc ion binding"/>
    <property type="evidence" value="ECO:0007669"/>
    <property type="project" value="InterPro"/>
</dbReference>